<dbReference type="AlphaFoldDB" id="A0AAQ4CPZ7"/>
<sequence length="593" mass="67575">MFRALVFLSLLLFAFIINHTPIQTKLVYDLEEQLQSYHDEIGFRGYLNPNNTDYWSYWADDAGKILTAAAILHNYTIAQEAFDFIYKIKAYGYEMPARIVQFHLHYIGGGLFGNELLGIGGKPLKLGIDLHGFNCVTQIISVNGVKNYVNKTPTEYTYNGTIIKMINNHYIINGKANITFNITHIGEITIKAYYQNLTCFIINKTWQGKINALLIINPIEGVINDKGGFIVIGNITQVKYENNTLQVSGENLKIYIFDITFDPVEANYVVYGLLKGLYPNNADISTPVSFGFIMLGLTLYYKETHNKTILNFARGFLNFWLPIVEKEIKDNNYYDRSLSTFFIGVILLEPKNQTILNLAKEYLPEKPHVFAPECIGLNAAFIKTLCPKSQLIQQYAYYEKETSLSKYHSAFHFGEDLLGWLIAGYPYNSTIVLTLVNTIFNEIIPFQYTQSYVFINSANTEGIPAVMESIGLWQETLENKTGILINRWNNINVEKMYYENNSLHIIGKPLGDIILFEYYGNYTINIKNASILVITHEGDMTKLILTTNSTSVEITISKGIVRNSQNLIVLLVILIVITILILVIIGYYRRNNL</sequence>
<name>A0AAQ4CPZ7_9CREN</name>
<accession>A0AAQ4CPZ7</accession>
<keyword evidence="1" id="KW-0472">Membrane</keyword>
<dbReference type="RefSeq" id="WP_229571843.1">
    <property type="nucleotide sequence ID" value="NZ_AP025226.1"/>
</dbReference>
<dbReference type="Proteomes" id="UP001319921">
    <property type="component" value="Chromosome"/>
</dbReference>
<dbReference type="GeneID" id="68865639"/>
<feature type="transmembrane region" description="Helical" evidence="1">
    <location>
        <begin position="567"/>
        <end position="588"/>
    </location>
</feature>
<evidence type="ECO:0000256" key="1">
    <source>
        <dbReference type="SAM" id="Phobius"/>
    </source>
</evidence>
<evidence type="ECO:0000313" key="3">
    <source>
        <dbReference type="Proteomes" id="UP001319921"/>
    </source>
</evidence>
<keyword evidence="1" id="KW-1133">Transmembrane helix</keyword>
<protein>
    <submittedName>
        <fullName evidence="2">Uncharacterized protein</fullName>
    </submittedName>
</protein>
<evidence type="ECO:0000313" key="2">
    <source>
        <dbReference type="EMBL" id="BDB97878.1"/>
    </source>
</evidence>
<proteinExistence type="predicted"/>
<dbReference type="KEGG" id="scas:SACC_08950"/>
<keyword evidence="3" id="KW-1185">Reference proteome</keyword>
<organism evidence="2 3">
    <name type="scientific">Saccharolobus caldissimus</name>
    <dbReference type="NCBI Taxonomy" id="1702097"/>
    <lineage>
        <taxon>Archaea</taxon>
        <taxon>Thermoproteota</taxon>
        <taxon>Thermoprotei</taxon>
        <taxon>Sulfolobales</taxon>
        <taxon>Sulfolobaceae</taxon>
        <taxon>Saccharolobus</taxon>
    </lineage>
</organism>
<gene>
    <name evidence="2" type="ORF">SACC_08950</name>
</gene>
<keyword evidence="1" id="KW-0812">Transmembrane</keyword>
<dbReference type="EMBL" id="AP025226">
    <property type="protein sequence ID" value="BDB97878.1"/>
    <property type="molecule type" value="Genomic_DNA"/>
</dbReference>
<reference evidence="2 3" key="1">
    <citation type="journal article" date="2022" name="Microbiol. Resour. Announc.">
        <title>Complete Genome Sequence of the Hyperthermophilic and Acidophilic Archaeon Saccharolobus caldissimus Strain HS-3T.</title>
        <authorList>
            <person name="Sakai H.D."/>
            <person name="Kurosawa N."/>
        </authorList>
    </citation>
    <scope>NUCLEOTIDE SEQUENCE [LARGE SCALE GENOMIC DNA]</scope>
    <source>
        <strain evidence="2 3">JCM32116</strain>
    </source>
</reference>